<evidence type="ECO:0000256" key="6">
    <source>
        <dbReference type="ARBA" id="ARBA00032319"/>
    </source>
</evidence>
<dbReference type="Proteomes" id="UP000722791">
    <property type="component" value="Unassembled WGS sequence"/>
</dbReference>
<gene>
    <name evidence="8" type="ORF">Vretimale_5280</name>
</gene>
<dbReference type="AlphaFoldDB" id="A0A8J4LJW2"/>
<feature type="region of interest" description="Disordered" evidence="7">
    <location>
        <begin position="260"/>
        <end position="338"/>
    </location>
</feature>
<sequence>MAADGVICEGDHVVLDVNGEKMMFVQKLKTSSKVRIGKFFLAAAPLIGAPYGALFEVTSDGKTLQRVLLPPDDGITRITETEKNNSGLFDRNDENQKLTQEQIEELKKSGKAGTEIIEALISNSATFQNKTEFSQDKYKKRKAKKYLTYVTVLKPTSRIVSQAYYDKTPEKFPCMRPDTLAVMLSLANVAAGAKVLVADRCQGVLTAAAVERLGGEGAVCAVEMDGRPAVLDAVRQMNLSIAQRSVLFTAPAGHLLREKQQLQQQHEKKQEEDEPQSAVVAKDSTTSAVDAATSPMAAAPVAARSEAFVPAQSDTAMEDTADEGRTDREEGETGDGGCIGDATAAAGSCTAVKEEVEPQGQQRGGYGSFRARPEQVHSVLKSGFDSVLVALPNVHPTTVLAIIWPLLAPSATFAIFAPWSQPLAEALTHLQYSRNAVMLMLQESWLRPYQVLPSRTHPHMACAGTGGYILSGIKVIPPDATPLELQVQNLYPKPVPLDILQPQPFGQPLSSQQQQQQDNRKPAVEDADDAAEGDQVGEDGWPASEEGREGEQAVAGKREAAEGHRGRWGGRGSNGGNGRNWRGRGRGFGGGGKRKFDDGADDKPDRKRQAK</sequence>
<feature type="compositionally biased region" description="Acidic residues" evidence="7">
    <location>
        <begin position="525"/>
        <end position="537"/>
    </location>
</feature>
<comment type="subcellular location">
    <subcellularLocation>
        <location evidence="1">Nucleus</location>
    </subcellularLocation>
</comment>
<comment type="similarity">
    <text evidence="2">Belongs to the TRM6/GCD10 family.</text>
</comment>
<feature type="compositionally biased region" description="Basic and acidic residues" evidence="7">
    <location>
        <begin position="545"/>
        <end position="565"/>
    </location>
</feature>
<evidence type="ECO:0000256" key="4">
    <source>
        <dbReference type="ARBA" id="ARBA00022694"/>
    </source>
</evidence>
<keyword evidence="4" id="KW-0819">tRNA processing</keyword>
<feature type="compositionally biased region" description="Gly residues" evidence="7">
    <location>
        <begin position="569"/>
        <end position="578"/>
    </location>
</feature>
<accession>A0A8J4LJW2</accession>
<dbReference type="InterPro" id="IPR017423">
    <property type="entry name" value="TRM6"/>
</dbReference>
<proteinExistence type="inferred from homology"/>
<keyword evidence="5" id="KW-0539">Nucleus</keyword>
<dbReference type="Pfam" id="PF04189">
    <property type="entry name" value="Gcd10p"/>
    <property type="match status" value="1"/>
</dbReference>
<name>A0A8J4LJW2_9CHLO</name>
<organism evidence="8 9">
    <name type="scientific">Volvox reticuliferus</name>
    <dbReference type="NCBI Taxonomy" id="1737510"/>
    <lineage>
        <taxon>Eukaryota</taxon>
        <taxon>Viridiplantae</taxon>
        <taxon>Chlorophyta</taxon>
        <taxon>core chlorophytes</taxon>
        <taxon>Chlorophyceae</taxon>
        <taxon>CS clade</taxon>
        <taxon>Chlamydomonadales</taxon>
        <taxon>Volvocaceae</taxon>
        <taxon>Volvox</taxon>
    </lineage>
</organism>
<evidence type="ECO:0000256" key="3">
    <source>
        <dbReference type="ARBA" id="ARBA00021704"/>
    </source>
</evidence>
<evidence type="ECO:0000256" key="1">
    <source>
        <dbReference type="ARBA" id="ARBA00004123"/>
    </source>
</evidence>
<evidence type="ECO:0000313" key="9">
    <source>
        <dbReference type="Proteomes" id="UP000722791"/>
    </source>
</evidence>
<evidence type="ECO:0000313" key="8">
    <source>
        <dbReference type="EMBL" id="GIM00467.1"/>
    </source>
</evidence>
<feature type="region of interest" description="Disordered" evidence="7">
    <location>
        <begin position="498"/>
        <end position="611"/>
    </location>
</feature>
<comment type="caution">
    <text evidence="8">The sequence shown here is derived from an EMBL/GenBank/DDBJ whole genome shotgun (WGS) entry which is preliminary data.</text>
</comment>
<evidence type="ECO:0000256" key="5">
    <source>
        <dbReference type="ARBA" id="ARBA00023242"/>
    </source>
</evidence>
<dbReference type="EMBL" id="BNCQ01000007">
    <property type="protein sequence ID" value="GIM00467.1"/>
    <property type="molecule type" value="Genomic_DNA"/>
</dbReference>
<feature type="compositionally biased region" description="Basic and acidic residues" evidence="7">
    <location>
        <begin position="260"/>
        <end position="271"/>
    </location>
</feature>
<feature type="compositionally biased region" description="Low complexity" evidence="7">
    <location>
        <begin position="287"/>
        <end position="309"/>
    </location>
</feature>
<feature type="compositionally biased region" description="Basic and acidic residues" evidence="7">
    <location>
        <begin position="594"/>
        <end position="611"/>
    </location>
</feature>
<evidence type="ECO:0000256" key="7">
    <source>
        <dbReference type="SAM" id="MobiDB-lite"/>
    </source>
</evidence>
<dbReference type="GO" id="GO:0005634">
    <property type="term" value="C:nucleus"/>
    <property type="evidence" value="ECO:0007669"/>
    <property type="project" value="UniProtKB-SubCell"/>
</dbReference>
<evidence type="ECO:0000256" key="2">
    <source>
        <dbReference type="ARBA" id="ARBA00008320"/>
    </source>
</evidence>
<dbReference type="PANTHER" id="PTHR12945">
    <property type="entry name" value="TRANSLATION INITIATION FACTOR EIF3-RELATED"/>
    <property type="match status" value="1"/>
</dbReference>
<dbReference type="GO" id="GO:0030488">
    <property type="term" value="P:tRNA methylation"/>
    <property type="evidence" value="ECO:0007669"/>
    <property type="project" value="InterPro"/>
</dbReference>
<feature type="compositionally biased region" description="Low complexity" evidence="7">
    <location>
        <begin position="500"/>
        <end position="517"/>
    </location>
</feature>
<dbReference type="PANTHER" id="PTHR12945:SF0">
    <property type="entry name" value="TRNA (ADENINE(58)-N(1))-METHYLTRANSFERASE NON-CATALYTIC SUBUNIT TRM6"/>
    <property type="match status" value="1"/>
</dbReference>
<dbReference type="GO" id="GO:0031515">
    <property type="term" value="C:tRNA (m1A) methyltransferase complex"/>
    <property type="evidence" value="ECO:0007669"/>
    <property type="project" value="InterPro"/>
</dbReference>
<protein>
    <recommendedName>
        <fullName evidence="3">tRNA (adenine(58)-N(1))-methyltransferase non-catalytic subunit TRM6</fullName>
    </recommendedName>
    <alternativeName>
        <fullName evidence="6">tRNA(m1A58)-methyltransferase subunit TRM6</fullName>
    </alternativeName>
</protein>
<reference evidence="8" key="1">
    <citation type="journal article" date="2021" name="Proc. Natl. Acad. Sci. U.S.A.">
        <title>Three genomes in the algal genus Volvox reveal the fate of a haploid sex-determining region after a transition to homothallism.</title>
        <authorList>
            <person name="Yamamoto K."/>
            <person name="Hamaji T."/>
            <person name="Kawai-Toyooka H."/>
            <person name="Matsuzaki R."/>
            <person name="Takahashi F."/>
            <person name="Nishimura Y."/>
            <person name="Kawachi M."/>
            <person name="Noguchi H."/>
            <person name="Minakuchi Y."/>
            <person name="Umen J.G."/>
            <person name="Toyoda A."/>
            <person name="Nozaki H."/>
        </authorList>
    </citation>
    <scope>NUCLEOTIDE SEQUENCE</scope>
    <source>
        <strain evidence="8">NIES-3785</strain>
    </source>
</reference>